<evidence type="ECO:0000256" key="1">
    <source>
        <dbReference type="SAM" id="MobiDB-lite"/>
    </source>
</evidence>
<dbReference type="EMBL" id="GBRH01232671">
    <property type="protein sequence ID" value="JAD65224.1"/>
    <property type="molecule type" value="Transcribed_RNA"/>
</dbReference>
<feature type="compositionally biased region" description="Polar residues" evidence="1">
    <location>
        <begin position="7"/>
        <end position="16"/>
    </location>
</feature>
<proteinExistence type="predicted"/>
<reference evidence="2" key="1">
    <citation type="submission" date="2014-09" db="EMBL/GenBank/DDBJ databases">
        <authorList>
            <person name="Magalhaes I.L.F."/>
            <person name="Oliveira U."/>
            <person name="Santos F.R."/>
            <person name="Vidigal T.H.D.A."/>
            <person name="Brescovit A.D."/>
            <person name="Santos A.J."/>
        </authorList>
    </citation>
    <scope>NUCLEOTIDE SEQUENCE</scope>
    <source>
        <tissue evidence="2">Shoot tissue taken approximately 20 cm above the soil surface</tissue>
    </source>
</reference>
<reference evidence="2" key="2">
    <citation type="journal article" date="2015" name="Data Brief">
        <title>Shoot transcriptome of the giant reed, Arundo donax.</title>
        <authorList>
            <person name="Barrero R.A."/>
            <person name="Guerrero F.D."/>
            <person name="Moolhuijzen P."/>
            <person name="Goolsby J.A."/>
            <person name="Tidwell J."/>
            <person name="Bellgard S.E."/>
            <person name="Bellgard M.I."/>
        </authorList>
    </citation>
    <scope>NUCLEOTIDE SEQUENCE</scope>
    <source>
        <tissue evidence="2">Shoot tissue taken approximately 20 cm above the soil surface</tissue>
    </source>
</reference>
<name>A0A0A9BMN7_ARUDO</name>
<sequence length="82" mass="8842">MMLRSTPILTPPSSRTYHIDLGANEETPESNSPLQELSSRPPKSSPLPPQSNAPLPSSSFLLHKSSLSPLSYISPQIKSLSS</sequence>
<evidence type="ECO:0000313" key="2">
    <source>
        <dbReference type="EMBL" id="JAD65224.1"/>
    </source>
</evidence>
<organism evidence="2">
    <name type="scientific">Arundo donax</name>
    <name type="common">Giant reed</name>
    <name type="synonym">Donax arundinaceus</name>
    <dbReference type="NCBI Taxonomy" id="35708"/>
    <lineage>
        <taxon>Eukaryota</taxon>
        <taxon>Viridiplantae</taxon>
        <taxon>Streptophyta</taxon>
        <taxon>Embryophyta</taxon>
        <taxon>Tracheophyta</taxon>
        <taxon>Spermatophyta</taxon>
        <taxon>Magnoliopsida</taxon>
        <taxon>Liliopsida</taxon>
        <taxon>Poales</taxon>
        <taxon>Poaceae</taxon>
        <taxon>PACMAD clade</taxon>
        <taxon>Arundinoideae</taxon>
        <taxon>Arundineae</taxon>
        <taxon>Arundo</taxon>
    </lineage>
</organism>
<dbReference type="AlphaFoldDB" id="A0A0A9BMN7"/>
<protein>
    <submittedName>
        <fullName evidence="2">Uncharacterized protein</fullName>
    </submittedName>
</protein>
<accession>A0A0A9BMN7</accession>
<feature type="region of interest" description="Disordered" evidence="1">
    <location>
        <begin position="1"/>
        <end position="60"/>
    </location>
</feature>